<gene>
    <name evidence="11" type="ORF">QCA50_019644</name>
</gene>
<dbReference type="InterPro" id="IPR036598">
    <property type="entry name" value="GOLD_dom_sf"/>
</dbReference>
<evidence type="ECO:0000256" key="1">
    <source>
        <dbReference type="ARBA" id="ARBA00004496"/>
    </source>
</evidence>
<dbReference type="InterPro" id="IPR000648">
    <property type="entry name" value="Oxysterol-bd"/>
</dbReference>
<dbReference type="GO" id="GO:0032541">
    <property type="term" value="C:cortical endoplasmic reticulum"/>
    <property type="evidence" value="ECO:0007669"/>
    <property type="project" value="TreeGrafter"/>
</dbReference>
<protein>
    <recommendedName>
        <fullName evidence="10">Pleckstrin homology domain-containing protein</fullName>
    </recommendedName>
</protein>
<dbReference type="PANTHER" id="PTHR10972:SF203">
    <property type="entry name" value="OXYSTEROL-BINDING PROTEIN HOMOLOG 3"/>
    <property type="match status" value="1"/>
</dbReference>
<dbReference type="AlphaFoldDB" id="A0AAW0FL55"/>
<evidence type="ECO:0000256" key="7">
    <source>
        <dbReference type="ARBA" id="ARBA00023121"/>
    </source>
</evidence>
<evidence type="ECO:0000256" key="4">
    <source>
        <dbReference type="ARBA" id="ARBA00022490"/>
    </source>
</evidence>
<dbReference type="Gene3D" id="3.30.70.3490">
    <property type="match status" value="1"/>
</dbReference>
<comment type="similarity">
    <text evidence="2 8">Belongs to the OSBP family.</text>
</comment>
<dbReference type="GO" id="GO:0006887">
    <property type="term" value="P:exocytosis"/>
    <property type="evidence" value="ECO:0007669"/>
    <property type="project" value="TreeGrafter"/>
</dbReference>
<comment type="subcellular location">
    <subcellularLocation>
        <location evidence="1">Cytoplasm</location>
    </subcellularLocation>
</comment>
<evidence type="ECO:0000256" key="8">
    <source>
        <dbReference type="RuleBase" id="RU003844"/>
    </source>
</evidence>
<dbReference type="FunFam" id="2.40.160.120:FF:000013">
    <property type="entry name" value="Oxysterol binding protein"/>
    <property type="match status" value="1"/>
</dbReference>
<reference evidence="11 12" key="1">
    <citation type="submission" date="2022-09" db="EMBL/GenBank/DDBJ databases">
        <authorList>
            <person name="Palmer J.M."/>
        </authorList>
    </citation>
    <scope>NUCLEOTIDE SEQUENCE [LARGE SCALE GENOMIC DNA]</scope>
    <source>
        <strain evidence="11 12">DSM 7382</strain>
    </source>
</reference>
<keyword evidence="5" id="KW-0597">Phosphoprotein</keyword>
<keyword evidence="6" id="KW-0445">Lipid transport</keyword>
<dbReference type="Gene3D" id="2.40.160.120">
    <property type="match status" value="1"/>
</dbReference>
<dbReference type="GO" id="GO:0097038">
    <property type="term" value="C:perinuclear endoplasmic reticulum"/>
    <property type="evidence" value="ECO:0007669"/>
    <property type="project" value="TreeGrafter"/>
</dbReference>
<dbReference type="GO" id="GO:0030011">
    <property type="term" value="P:maintenance of cell polarity"/>
    <property type="evidence" value="ECO:0007669"/>
    <property type="project" value="TreeGrafter"/>
</dbReference>
<dbReference type="PANTHER" id="PTHR10972">
    <property type="entry name" value="OXYSTEROL-BINDING PROTEIN-RELATED"/>
    <property type="match status" value="1"/>
</dbReference>
<dbReference type="GO" id="GO:0006897">
    <property type="term" value="P:endocytosis"/>
    <property type="evidence" value="ECO:0007669"/>
    <property type="project" value="TreeGrafter"/>
</dbReference>
<dbReference type="GO" id="GO:0005886">
    <property type="term" value="C:plasma membrane"/>
    <property type="evidence" value="ECO:0007669"/>
    <property type="project" value="TreeGrafter"/>
</dbReference>
<dbReference type="GO" id="GO:0035621">
    <property type="term" value="P:ER to Golgi ceramide transport"/>
    <property type="evidence" value="ECO:0007669"/>
    <property type="project" value="TreeGrafter"/>
</dbReference>
<dbReference type="GO" id="GO:0005829">
    <property type="term" value="C:cytosol"/>
    <property type="evidence" value="ECO:0007669"/>
    <property type="project" value="TreeGrafter"/>
</dbReference>
<accession>A0AAW0FL55</accession>
<keyword evidence="3" id="KW-0813">Transport</keyword>
<dbReference type="GO" id="GO:0034727">
    <property type="term" value="P:piecemeal microautophagy of the nucleus"/>
    <property type="evidence" value="ECO:0007669"/>
    <property type="project" value="TreeGrafter"/>
</dbReference>
<keyword evidence="12" id="KW-1185">Reference proteome</keyword>
<dbReference type="Pfam" id="PF01237">
    <property type="entry name" value="Oxysterol_BP"/>
    <property type="match status" value="1"/>
</dbReference>
<evidence type="ECO:0000256" key="3">
    <source>
        <dbReference type="ARBA" id="ARBA00022448"/>
    </source>
</evidence>
<sequence>METLEIHSKDFLVKWVHASDNSFIDWQVKPLKKSINFAIYKKNLEDEGFDNASSATLKNDDTQTINGSFKQSHKNVDSPDNLGRVSAAAGAAAALNSHPNGKAVNNNSNNTAAAAAAAALQPPHPPRNRLRSSSVASVNKLSELNSYKSKSRSSTFSSNLNSSDLTLVQDYNKLVAEDADAKKLELILDSGMEIWNLKALNQSDFDAWVDAFNQVKQFTYTDDSDQLQPNGVSGNKTSDDAYYDNDVDLDDKSSSFVKQLEAINHKLERLKLETASSSPNALASAINGISNDVNSLIIDFKAKKSNKRLTSVSRNDAVSVFSSNDFYDAQDYIDQMNRGVVLIGDQNDQVDDSNRINNLYVDEEDEDDDYGEDGDAGDDASSSSSSDDDETPSIITGNDSKKQIDEKDVVNSDDNLYPLPHSPVNRDSDIPICNHEPLSILGILRKNVGKDLTSIPMPVEMNEPVSILQKYAELIEYCDLINNAISANCVEATGEKILRIASFAVSYLSSMRAKERNSRKPFNPLLGETFELVREDFGIRLISEKVSHRPPVFAMYVESNDWNLSFSPAPAQKFWGKNAEITTKGNVTLSINTTGEIFTWNQPSSLLKNIIAGEKYSEPSSSITVKSNNGQKAVVEFAKGGMFSGRSEDLTIKAFDAHSKKELPYTVEGKWTETLTLKTKSTEKLIWTCGKLLPNSQKKFGFTEFAGTLNKITELEKDQLAPTDSRLRPDMKAYEGGDLSTAERVKNELEEDQRQRRKVMENEGKEHEVKFFHHVGDGGPDSGEWVYNSGEKSYWNRRKNQDWDDLLKLCLRFNLSSELLREGISTISEGSSKAPVANPISVFIVPLANPPPGEFMKPKPFLFLNNRN</sequence>
<name>A0AAW0FL55_9APHY</name>
<dbReference type="SUPFAM" id="SSF144000">
    <property type="entry name" value="Oxysterol-binding protein-like"/>
    <property type="match status" value="1"/>
</dbReference>
<organism evidence="11 12">
    <name type="scientific">Cerrena zonata</name>
    <dbReference type="NCBI Taxonomy" id="2478898"/>
    <lineage>
        <taxon>Eukaryota</taxon>
        <taxon>Fungi</taxon>
        <taxon>Dikarya</taxon>
        <taxon>Basidiomycota</taxon>
        <taxon>Agaricomycotina</taxon>
        <taxon>Agaricomycetes</taxon>
        <taxon>Polyporales</taxon>
        <taxon>Cerrenaceae</taxon>
        <taxon>Cerrena</taxon>
    </lineage>
</organism>
<dbReference type="Proteomes" id="UP001385951">
    <property type="component" value="Unassembled WGS sequence"/>
</dbReference>
<feature type="region of interest" description="Disordered" evidence="9">
    <location>
        <begin position="113"/>
        <end position="135"/>
    </location>
</feature>
<evidence type="ECO:0000256" key="5">
    <source>
        <dbReference type="ARBA" id="ARBA00022553"/>
    </source>
</evidence>
<feature type="region of interest" description="Disordered" evidence="9">
    <location>
        <begin position="352"/>
        <end position="416"/>
    </location>
</feature>
<dbReference type="InterPro" id="IPR041680">
    <property type="entry name" value="PH_8"/>
</dbReference>
<feature type="domain" description="Pleckstrin homology" evidence="10">
    <location>
        <begin position="178"/>
        <end position="216"/>
    </location>
</feature>
<evidence type="ECO:0000256" key="2">
    <source>
        <dbReference type="ARBA" id="ARBA00008842"/>
    </source>
</evidence>
<proteinExistence type="inferred from homology"/>
<feature type="compositionally biased region" description="Basic and acidic residues" evidence="9">
    <location>
        <begin position="399"/>
        <end position="410"/>
    </location>
</feature>
<evidence type="ECO:0000259" key="10">
    <source>
        <dbReference type="Pfam" id="PF15409"/>
    </source>
</evidence>
<keyword evidence="7" id="KW-0446">Lipid-binding</keyword>
<dbReference type="InterPro" id="IPR037239">
    <property type="entry name" value="OSBP_sf"/>
</dbReference>
<dbReference type="Pfam" id="PF15409">
    <property type="entry name" value="PH_8"/>
    <property type="match status" value="1"/>
</dbReference>
<comment type="caution">
    <text evidence="11">The sequence shown here is derived from an EMBL/GenBank/DDBJ whole genome shotgun (WGS) entry which is preliminary data.</text>
</comment>
<dbReference type="EMBL" id="JASBNA010000089">
    <property type="protein sequence ID" value="KAK7677425.1"/>
    <property type="molecule type" value="Genomic_DNA"/>
</dbReference>
<dbReference type="GO" id="GO:0120009">
    <property type="term" value="P:intermembrane lipid transfer"/>
    <property type="evidence" value="ECO:0007669"/>
    <property type="project" value="UniProtKB-ARBA"/>
</dbReference>
<dbReference type="SUPFAM" id="SSF101576">
    <property type="entry name" value="Supernatant protein factor (SPF), C-terminal domain"/>
    <property type="match status" value="1"/>
</dbReference>
<feature type="region of interest" description="Disordered" evidence="9">
    <location>
        <begin position="59"/>
        <end position="83"/>
    </location>
</feature>
<evidence type="ECO:0000313" key="11">
    <source>
        <dbReference type="EMBL" id="KAK7677425.1"/>
    </source>
</evidence>
<feature type="compositionally biased region" description="Acidic residues" evidence="9">
    <location>
        <begin position="361"/>
        <end position="378"/>
    </location>
</feature>
<dbReference type="InterPro" id="IPR018494">
    <property type="entry name" value="Oxysterol-bd_CS"/>
</dbReference>
<keyword evidence="4" id="KW-0963">Cytoplasm</keyword>
<evidence type="ECO:0000256" key="9">
    <source>
        <dbReference type="SAM" id="MobiDB-lite"/>
    </source>
</evidence>
<evidence type="ECO:0000313" key="12">
    <source>
        <dbReference type="Proteomes" id="UP001385951"/>
    </source>
</evidence>
<dbReference type="GO" id="GO:0032934">
    <property type="term" value="F:sterol binding"/>
    <property type="evidence" value="ECO:0007669"/>
    <property type="project" value="TreeGrafter"/>
</dbReference>
<evidence type="ECO:0000256" key="6">
    <source>
        <dbReference type="ARBA" id="ARBA00023055"/>
    </source>
</evidence>
<feature type="compositionally biased region" description="Polar residues" evidence="9">
    <location>
        <begin position="59"/>
        <end position="70"/>
    </location>
</feature>
<dbReference type="PROSITE" id="PS01013">
    <property type="entry name" value="OSBP"/>
    <property type="match status" value="1"/>
</dbReference>